<dbReference type="Proteomes" id="UP000265703">
    <property type="component" value="Unassembled WGS sequence"/>
</dbReference>
<dbReference type="Gene3D" id="3.30.710.10">
    <property type="entry name" value="Potassium Channel Kv1.1, Chain A"/>
    <property type="match status" value="1"/>
</dbReference>
<dbReference type="InterPro" id="IPR051481">
    <property type="entry name" value="BTB-POZ/Galectin-3-binding"/>
</dbReference>
<dbReference type="SUPFAM" id="SSF54695">
    <property type="entry name" value="POZ domain"/>
    <property type="match status" value="1"/>
</dbReference>
<dbReference type="OrthoDB" id="1022638at2759"/>
<dbReference type="InterPro" id="IPR011705">
    <property type="entry name" value="BACK"/>
</dbReference>
<dbReference type="InterPro" id="IPR000210">
    <property type="entry name" value="BTB/POZ_dom"/>
</dbReference>
<dbReference type="Pfam" id="PF07534">
    <property type="entry name" value="TLD"/>
    <property type="match status" value="1"/>
</dbReference>
<dbReference type="SMART" id="SM00875">
    <property type="entry name" value="BACK"/>
    <property type="match status" value="1"/>
</dbReference>
<comment type="caution">
    <text evidence="3">The sequence shown here is derived from an EMBL/GenBank/DDBJ whole genome shotgun (WGS) entry which is preliminary data.</text>
</comment>
<keyword evidence="4" id="KW-1185">Reference proteome</keyword>
<dbReference type="SMART" id="SM00225">
    <property type="entry name" value="BTB"/>
    <property type="match status" value="1"/>
</dbReference>
<dbReference type="InterPro" id="IPR006571">
    <property type="entry name" value="TLDc_dom"/>
</dbReference>
<evidence type="ECO:0008006" key="5">
    <source>
        <dbReference type="Google" id="ProtNLM"/>
    </source>
</evidence>
<evidence type="ECO:0000313" key="4">
    <source>
        <dbReference type="Proteomes" id="UP000265703"/>
    </source>
</evidence>
<dbReference type="AlphaFoldDB" id="A0A397TCG7"/>
<dbReference type="PROSITE" id="PS51886">
    <property type="entry name" value="TLDC"/>
    <property type="match status" value="1"/>
</dbReference>
<dbReference type="PANTHER" id="PTHR24410">
    <property type="entry name" value="HL07962P-RELATED"/>
    <property type="match status" value="1"/>
</dbReference>
<accession>A0A397TCG7</accession>
<dbReference type="EMBL" id="QKYT01000121">
    <property type="protein sequence ID" value="RIA92651.1"/>
    <property type="molecule type" value="Genomic_DNA"/>
</dbReference>
<dbReference type="PANTHER" id="PTHR24410:SF23">
    <property type="entry name" value="BTB DOMAIN-CONTAINING PROTEIN-RELATED"/>
    <property type="match status" value="1"/>
</dbReference>
<feature type="domain" description="TLDc" evidence="2">
    <location>
        <begin position="292"/>
        <end position="459"/>
    </location>
</feature>
<dbReference type="CDD" id="cd18186">
    <property type="entry name" value="BTB_POZ_ZBTB_KLHL-like"/>
    <property type="match status" value="1"/>
</dbReference>
<evidence type="ECO:0000259" key="2">
    <source>
        <dbReference type="PROSITE" id="PS51886"/>
    </source>
</evidence>
<evidence type="ECO:0000259" key="1">
    <source>
        <dbReference type="PROSITE" id="PS50097"/>
    </source>
</evidence>
<protein>
    <recommendedName>
        <fullName evidence="5">BTB/POZ domain-containing protein</fullName>
    </recommendedName>
</protein>
<sequence>MTDNFPNELLNDLEKLFSSGKNYDVIIKAGKCGNLKTFYTHSLILSSRSTYFKAALSKYWARKKNGKIIFKKPNIDPKIMELILRYIYIGVIDLDKWKGIEILKYFVASDELNLKNLCDYIEGYIIEKQANFFNENPNEVLQTIFHYESLTSLKDFYLKLICDNPEVLFESRTFLTIDKSILILLIQRDDLNMKEYEIWSYVLKWGIAQMSEINDLSNWAKEDLIELEEILHDLIPLIRWVQIPPKIFHQNISPFKKIFPENIYDDIIGYYLNPDSPPRSLLLSQPRNPSFKIINKKHFSIISSWIDNQKEYYNIKNIPYSFELLYSATRDGFDSEKFHELCDDKGPTLIVAKIKDTGKLIGGYNIKSWKFQAISNNNFLFSFSNQNDFDSPIIARCASATNLIDSNIIHDPGFINLSGLVIKDDTIECTSINSFPEIKSFVNIGQKFSIEDCEVIKITKLSEFISDIDSLVITLYQKYKIDKIYSIVKSILQGSARILIIIFQNERINSIVKYILQGRDKILVNIFEKGRINSIT</sequence>
<dbReference type="Gene3D" id="1.25.40.420">
    <property type="match status" value="1"/>
</dbReference>
<evidence type="ECO:0000313" key="3">
    <source>
        <dbReference type="EMBL" id="RIA92651.1"/>
    </source>
</evidence>
<reference evidence="3 4" key="1">
    <citation type="submission" date="2018-06" db="EMBL/GenBank/DDBJ databases">
        <title>Comparative genomics reveals the genomic features of Rhizophagus irregularis, R. cerebriforme, R. diaphanum and Gigaspora rosea, and their symbiotic lifestyle signature.</title>
        <authorList>
            <person name="Morin E."/>
            <person name="San Clemente H."/>
            <person name="Chen E.C.H."/>
            <person name="De La Providencia I."/>
            <person name="Hainaut M."/>
            <person name="Kuo A."/>
            <person name="Kohler A."/>
            <person name="Murat C."/>
            <person name="Tang N."/>
            <person name="Roy S."/>
            <person name="Loubradou J."/>
            <person name="Henrissat B."/>
            <person name="Grigoriev I.V."/>
            <person name="Corradi N."/>
            <person name="Roux C."/>
            <person name="Martin F.M."/>
        </authorList>
    </citation>
    <scope>NUCLEOTIDE SEQUENCE [LARGE SCALE GENOMIC DNA]</scope>
    <source>
        <strain evidence="3 4">DAOM 227022</strain>
    </source>
</reference>
<name>A0A397TCG7_9GLOM</name>
<dbReference type="InterPro" id="IPR011333">
    <property type="entry name" value="SKP1/BTB/POZ_sf"/>
</dbReference>
<feature type="domain" description="BTB" evidence="1">
    <location>
        <begin position="23"/>
        <end position="96"/>
    </location>
</feature>
<organism evidence="3 4">
    <name type="scientific">Glomus cerebriforme</name>
    <dbReference type="NCBI Taxonomy" id="658196"/>
    <lineage>
        <taxon>Eukaryota</taxon>
        <taxon>Fungi</taxon>
        <taxon>Fungi incertae sedis</taxon>
        <taxon>Mucoromycota</taxon>
        <taxon>Glomeromycotina</taxon>
        <taxon>Glomeromycetes</taxon>
        <taxon>Glomerales</taxon>
        <taxon>Glomeraceae</taxon>
        <taxon>Glomus</taxon>
    </lineage>
</organism>
<dbReference type="Pfam" id="PF00651">
    <property type="entry name" value="BTB"/>
    <property type="match status" value="1"/>
</dbReference>
<dbReference type="PROSITE" id="PS50097">
    <property type="entry name" value="BTB"/>
    <property type="match status" value="1"/>
</dbReference>
<gene>
    <name evidence="3" type="ORF">C1645_874611</name>
</gene>
<proteinExistence type="predicted"/>
<dbReference type="Pfam" id="PF07707">
    <property type="entry name" value="BACK"/>
    <property type="match status" value="1"/>
</dbReference>